<protein>
    <submittedName>
        <fullName evidence="2">SPOR domain-containing protein</fullName>
    </submittedName>
</protein>
<gene>
    <name evidence="2" type="ORF">ET471_15995</name>
</gene>
<dbReference type="RefSeq" id="WP_129189945.1">
    <property type="nucleotide sequence ID" value="NZ_CP035493.1"/>
</dbReference>
<feature type="region of interest" description="Disordered" evidence="1">
    <location>
        <begin position="45"/>
        <end position="70"/>
    </location>
</feature>
<proteinExistence type="predicted"/>
<evidence type="ECO:0000313" key="3">
    <source>
        <dbReference type="Proteomes" id="UP000292118"/>
    </source>
</evidence>
<evidence type="ECO:0000256" key="1">
    <source>
        <dbReference type="SAM" id="MobiDB-lite"/>
    </source>
</evidence>
<dbReference type="EMBL" id="CP035493">
    <property type="protein sequence ID" value="QAY71348.1"/>
    <property type="molecule type" value="Genomic_DNA"/>
</dbReference>
<dbReference type="OrthoDB" id="3268477at2"/>
<reference evidence="2 3" key="1">
    <citation type="submission" date="2019-01" db="EMBL/GenBank/DDBJ databases">
        <title>Genome sequencing of strain FW10M-9.</title>
        <authorList>
            <person name="Heo J."/>
            <person name="Kim S.-J."/>
            <person name="Kim J.-S."/>
            <person name="Hong S.-B."/>
            <person name="Kwon S.-W."/>
        </authorList>
    </citation>
    <scope>NUCLEOTIDE SEQUENCE [LARGE SCALE GENOMIC DNA]</scope>
    <source>
        <strain evidence="2 3">FW10M-9</strain>
    </source>
</reference>
<dbReference type="Proteomes" id="UP000292118">
    <property type="component" value="Chromosome"/>
</dbReference>
<name>A0A4P6FL30_9MICO</name>
<organism evidence="2 3">
    <name type="scientific">Xylanimonas protaetiae</name>
    <dbReference type="NCBI Taxonomy" id="2509457"/>
    <lineage>
        <taxon>Bacteria</taxon>
        <taxon>Bacillati</taxon>
        <taxon>Actinomycetota</taxon>
        <taxon>Actinomycetes</taxon>
        <taxon>Micrococcales</taxon>
        <taxon>Promicromonosporaceae</taxon>
        <taxon>Xylanimonas</taxon>
    </lineage>
</organism>
<dbReference type="AlphaFoldDB" id="A0A4P6FL30"/>
<evidence type="ECO:0000313" key="2">
    <source>
        <dbReference type="EMBL" id="QAY71348.1"/>
    </source>
</evidence>
<dbReference type="KEGG" id="xya:ET471_15995"/>
<sequence length="70" mass="8215">MSEESDADRAPRYWFNTRTGRVEEGRQSAWTELMGPYDTAEEAARALDSARRRTDAWDDDDDRWRGTEKT</sequence>
<accession>A0A4P6FL30</accession>
<keyword evidence="3" id="KW-1185">Reference proteome</keyword>